<dbReference type="EMBL" id="BARV01005380">
    <property type="protein sequence ID" value="GAI14448.1"/>
    <property type="molecule type" value="Genomic_DNA"/>
</dbReference>
<sequence length="66" mass="7144">MTVAAGIATAEYTWTAGEATTLKGAEITCNESPNTNVLAWHRYADDVPLKPGEKIQETINCEYKVG</sequence>
<protein>
    <submittedName>
        <fullName evidence="1">Uncharacterized protein</fullName>
    </submittedName>
</protein>
<name>X1L661_9ZZZZ</name>
<gene>
    <name evidence="1" type="ORF">S06H3_11222</name>
</gene>
<dbReference type="AlphaFoldDB" id="X1L661"/>
<proteinExistence type="predicted"/>
<evidence type="ECO:0000313" key="1">
    <source>
        <dbReference type="EMBL" id="GAI14448.1"/>
    </source>
</evidence>
<feature type="non-terminal residue" evidence="1">
    <location>
        <position position="66"/>
    </location>
</feature>
<comment type="caution">
    <text evidence="1">The sequence shown here is derived from an EMBL/GenBank/DDBJ whole genome shotgun (WGS) entry which is preliminary data.</text>
</comment>
<accession>X1L661</accession>
<organism evidence="1">
    <name type="scientific">marine sediment metagenome</name>
    <dbReference type="NCBI Taxonomy" id="412755"/>
    <lineage>
        <taxon>unclassified sequences</taxon>
        <taxon>metagenomes</taxon>
        <taxon>ecological metagenomes</taxon>
    </lineage>
</organism>
<reference evidence="1" key="1">
    <citation type="journal article" date="2014" name="Front. Microbiol.">
        <title>High frequency of phylogenetically diverse reductive dehalogenase-homologous genes in deep subseafloor sedimentary metagenomes.</title>
        <authorList>
            <person name="Kawai M."/>
            <person name="Futagami T."/>
            <person name="Toyoda A."/>
            <person name="Takaki Y."/>
            <person name="Nishi S."/>
            <person name="Hori S."/>
            <person name="Arai W."/>
            <person name="Tsubouchi T."/>
            <person name="Morono Y."/>
            <person name="Uchiyama I."/>
            <person name="Ito T."/>
            <person name="Fujiyama A."/>
            <person name="Inagaki F."/>
            <person name="Takami H."/>
        </authorList>
    </citation>
    <scope>NUCLEOTIDE SEQUENCE</scope>
    <source>
        <strain evidence="1">Expedition CK06-06</strain>
    </source>
</reference>